<dbReference type="InterPro" id="IPR013324">
    <property type="entry name" value="RNA_pol_sigma_r3/r4-like"/>
</dbReference>
<dbReference type="GO" id="GO:0016987">
    <property type="term" value="F:sigma factor activity"/>
    <property type="evidence" value="ECO:0007669"/>
    <property type="project" value="InterPro"/>
</dbReference>
<dbReference type="GO" id="GO:0006352">
    <property type="term" value="P:DNA-templated transcription initiation"/>
    <property type="evidence" value="ECO:0007669"/>
    <property type="project" value="InterPro"/>
</dbReference>
<evidence type="ECO:0000313" key="4">
    <source>
        <dbReference type="Proteomes" id="UP000195455"/>
    </source>
</evidence>
<dbReference type="Gene3D" id="1.10.10.10">
    <property type="entry name" value="Winged helix-like DNA-binding domain superfamily/Winged helix DNA-binding domain"/>
    <property type="match status" value="1"/>
</dbReference>
<dbReference type="AlphaFoldDB" id="A0A1Y3TX62"/>
<dbReference type="Proteomes" id="UP000195455">
    <property type="component" value="Unassembled WGS sequence"/>
</dbReference>
<dbReference type="EMBL" id="NFHM01000024">
    <property type="protein sequence ID" value="OUN41033.1"/>
    <property type="molecule type" value="Genomic_DNA"/>
</dbReference>
<gene>
    <name evidence="3" type="ORF">B5G26_12905</name>
</gene>
<feature type="transmembrane region" description="Helical" evidence="1">
    <location>
        <begin position="25"/>
        <end position="44"/>
    </location>
</feature>
<organism evidence="3 4">
    <name type="scientific">Anaerotignum lactatifermentans</name>
    <dbReference type="NCBI Taxonomy" id="160404"/>
    <lineage>
        <taxon>Bacteria</taxon>
        <taxon>Bacillati</taxon>
        <taxon>Bacillota</taxon>
        <taxon>Clostridia</taxon>
        <taxon>Lachnospirales</taxon>
        <taxon>Anaerotignaceae</taxon>
        <taxon>Anaerotignum</taxon>
    </lineage>
</organism>
<reference evidence="4" key="1">
    <citation type="submission" date="2017-04" db="EMBL/GenBank/DDBJ databases">
        <title>Function of individual gut microbiota members based on whole genome sequencing of pure cultures obtained from chicken caecum.</title>
        <authorList>
            <person name="Medvecky M."/>
            <person name="Cejkova D."/>
            <person name="Polansky O."/>
            <person name="Karasova D."/>
            <person name="Kubasova T."/>
            <person name="Cizek A."/>
            <person name="Rychlik I."/>
        </authorList>
    </citation>
    <scope>NUCLEOTIDE SEQUENCE [LARGE SCALE GENOMIC DNA]</scope>
    <source>
        <strain evidence="4">An75</strain>
    </source>
</reference>
<protein>
    <recommendedName>
        <fullName evidence="2">RNA polymerase sigma factor 70 region 4 type 2 domain-containing protein</fullName>
    </recommendedName>
</protein>
<keyword evidence="1" id="KW-1133">Transmembrane helix</keyword>
<evidence type="ECO:0000259" key="2">
    <source>
        <dbReference type="Pfam" id="PF08281"/>
    </source>
</evidence>
<dbReference type="CDD" id="cd06171">
    <property type="entry name" value="Sigma70_r4"/>
    <property type="match status" value="1"/>
</dbReference>
<dbReference type="Pfam" id="PF08281">
    <property type="entry name" value="Sigma70_r4_2"/>
    <property type="match status" value="1"/>
</dbReference>
<feature type="domain" description="RNA polymerase sigma factor 70 region 4 type 2" evidence="2">
    <location>
        <begin position="83"/>
        <end position="135"/>
    </location>
</feature>
<dbReference type="SUPFAM" id="SSF88659">
    <property type="entry name" value="Sigma3 and sigma4 domains of RNA polymerase sigma factors"/>
    <property type="match status" value="1"/>
</dbReference>
<keyword evidence="1" id="KW-0472">Membrane</keyword>
<name>A0A1Y3TX62_9FIRM</name>
<keyword evidence="1" id="KW-0812">Transmembrane</keyword>
<accession>A0A1Y3TX62</accession>
<dbReference type="InterPro" id="IPR036388">
    <property type="entry name" value="WH-like_DNA-bd_sf"/>
</dbReference>
<dbReference type="InterPro" id="IPR013249">
    <property type="entry name" value="RNA_pol_sigma70_r4_t2"/>
</dbReference>
<evidence type="ECO:0000313" key="3">
    <source>
        <dbReference type="EMBL" id="OUN41033.1"/>
    </source>
</evidence>
<dbReference type="GO" id="GO:0003677">
    <property type="term" value="F:DNA binding"/>
    <property type="evidence" value="ECO:0007669"/>
    <property type="project" value="InterPro"/>
</dbReference>
<comment type="caution">
    <text evidence="3">The sequence shown here is derived from an EMBL/GenBank/DDBJ whole genome shotgun (WGS) entry which is preliminary data.</text>
</comment>
<proteinExistence type="predicted"/>
<evidence type="ECO:0000256" key="1">
    <source>
        <dbReference type="SAM" id="Phobius"/>
    </source>
</evidence>
<sequence length="155" mass="17694">MWGGSSGRGYCPRDFCDLSAANRKAAKSILFFILVFKILIRCAWKQTKKKQKLMPAEEILAEGVQGLPPVFDSYPSEQRAMYEKLYAAIDSLGQKQRTTLILYYFNDFSIKEIAQITSSLEATVKSKLFAAKSRLRKALAEEHTLRKGELVYEKR</sequence>